<proteinExistence type="predicted"/>
<organism evidence="3 4">
    <name type="scientific">Desulfobulbus oralis</name>
    <dbReference type="NCBI Taxonomy" id="1986146"/>
    <lineage>
        <taxon>Bacteria</taxon>
        <taxon>Pseudomonadati</taxon>
        <taxon>Thermodesulfobacteriota</taxon>
        <taxon>Desulfobulbia</taxon>
        <taxon>Desulfobulbales</taxon>
        <taxon>Desulfobulbaceae</taxon>
        <taxon>Desulfobulbus</taxon>
    </lineage>
</organism>
<feature type="compositionally biased region" description="Basic and acidic residues" evidence="1">
    <location>
        <begin position="227"/>
        <end position="257"/>
    </location>
</feature>
<sequence>MVPLAGSRFSEEDFFCIQKMEDQQWRACLALAFFLHAALAGAILFMSPLFEAKLPVEEAVIVSVAPPSADIMPKVGEMSAAPRPSTREKSGLDKAKSQKEARPEKSAEAPSPVRPKPEPEAAPPPPKPMDRPEPAPAKPAPAPKPSPRTEPETKAAEKAPVSLAPQRKQQLAKDTRLQEERDRETRLEDEKKLAKEIELRQKKLEQRQRQREEEQKIREEAARRLAEKVAERKRVADRRMQEEARRQAAENARRAEADAQQAEADAKRAREELASMQDAVRRNTGAFQGAPQAATGRQEGMPAIEAQYWAQVAARLRSYWKLPEGRNWDASLLAKVSITINSDGQVSRIAFDGRSNDPLFDQLVERTIRQAEPMPRFPAAMRQGSVHNGFRFRPAGVGN</sequence>
<feature type="compositionally biased region" description="Pro residues" evidence="1">
    <location>
        <begin position="134"/>
        <end position="146"/>
    </location>
</feature>
<feature type="compositionally biased region" description="Basic and acidic residues" evidence="1">
    <location>
        <begin position="85"/>
        <end position="107"/>
    </location>
</feature>
<protein>
    <recommendedName>
        <fullName evidence="5">Protein TolA</fullName>
    </recommendedName>
</protein>
<dbReference type="Gene3D" id="3.30.1150.10">
    <property type="match status" value="1"/>
</dbReference>
<dbReference type="OrthoDB" id="5432798at2"/>
<name>A0A2L1GNP8_9BACT</name>
<evidence type="ECO:0000256" key="2">
    <source>
        <dbReference type="SAM" id="Phobius"/>
    </source>
</evidence>
<evidence type="ECO:0000313" key="4">
    <source>
        <dbReference type="Proteomes" id="UP000239867"/>
    </source>
</evidence>
<dbReference type="EMBL" id="CP021255">
    <property type="protein sequence ID" value="AVD71303.1"/>
    <property type="molecule type" value="Genomic_DNA"/>
</dbReference>
<dbReference type="KEGG" id="deo:CAY53_07315"/>
<reference evidence="3 4" key="1">
    <citation type="journal article" date="2018" name="MBio">
        <title>Insights into the evolution of host association through the isolation and characterization of a novel human periodontal pathobiont, Desulfobulbus oralis.</title>
        <authorList>
            <person name="Cross K.L."/>
            <person name="Chirania P."/>
            <person name="Xiong W."/>
            <person name="Beall C.J."/>
            <person name="Elkins J.G."/>
            <person name="Giannone R.J."/>
            <person name="Griffen A.L."/>
            <person name="Guss A.M."/>
            <person name="Hettich R.L."/>
            <person name="Joshi S.S."/>
            <person name="Mokrzan E.M."/>
            <person name="Martin R.K."/>
            <person name="Zhulin I.B."/>
            <person name="Leys E.J."/>
            <person name="Podar M."/>
        </authorList>
    </citation>
    <scope>NUCLEOTIDE SEQUENCE [LARGE SCALE GENOMIC DNA]</scope>
    <source>
        <strain evidence="3 4">ORNL</strain>
    </source>
</reference>
<dbReference type="Proteomes" id="UP000239867">
    <property type="component" value="Chromosome"/>
</dbReference>
<evidence type="ECO:0000313" key="3">
    <source>
        <dbReference type="EMBL" id="AVD71303.1"/>
    </source>
</evidence>
<keyword evidence="2" id="KW-1133">Transmembrane helix</keyword>
<feature type="region of interest" description="Disordered" evidence="1">
    <location>
        <begin position="71"/>
        <end position="194"/>
    </location>
</feature>
<feature type="region of interest" description="Disordered" evidence="1">
    <location>
        <begin position="227"/>
        <end position="262"/>
    </location>
</feature>
<evidence type="ECO:0000256" key="1">
    <source>
        <dbReference type="SAM" id="MobiDB-lite"/>
    </source>
</evidence>
<feature type="compositionally biased region" description="Basic and acidic residues" evidence="1">
    <location>
        <begin position="147"/>
        <end position="157"/>
    </location>
</feature>
<keyword evidence="2" id="KW-0812">Transmembrane</keyword>
<feature type="compositionally biased region" description="Basic and acidic residues" evidence="1">
    <location>
        <begin position="171"/>
        <end position="194"/>
    </location>
</feature>
<accession>A0A2L1GNP8</accession>
<keyword evidence="2" id="KW-0472">Membrane</keyword>
<feature type="region of interest" description="Disordered" evidence="1">
    <location>
        <begin position="199"/>
        <end position="218"/>
    </location>
</feature>
<dbReference type="Pfam" id="PF13103">
    <property type="entry name" value="TonB_2"/>
    <property type="match status" value="1"/>
</dbReference>
<feature type="transmembrane region" description="Helical" evidence="2">
    <location>
        <begin position="27"/>
        <end position="50"/>
    </location>
</feature>
<gene>
    <name evidence="3" type="ORF">CAY53_07315</name>
</gene>
<dbReference type="AlphaFoldDB" id="A0A2L1GNP8"/>
<keyword evidence="4" id="KW-1185">Reference proteome</keyword>
<dbReference type="SUPFAM" id="SSF74653">
    <property type="entry name" value="TolA/TonB C-terminal domain"/>
    <property type="match status" value="1"/>
</dbReference>
<evidence type="ECO:0008006" key="5">
    <source>
        <dbReference type="Google" id="ProtNLM"/>
    </source>
</evidence>